<evidence type="ECO:0000256" key="8">
    <source>
        <dbReference type="ARBA" id="ARBA00023170"/>
    </source>
</evidence>
<evidence type="ECO:0000256" key="6">
    <source>
        <dbReference type="ARBA" id="ARBA00023136"/>
    </source>
</evidence>
<accession>A0AAX6QXT1</accession>
<evidence type="ECO:0000256" key="4">
    <source>
        <dbReference type="ARBA" id="ARBA00022729"/>
    </source>
</evidence>
<gene>
    <name evidence="14" type="primary">LOC101724227</name>
</gene>
<evidence type="ECO:0000313" key="13">
    <source>
        <dbReference type="Proteomes" id="UP000694906"/>
    </source>
</evidence>
<sequence>MLCPWRTSDLGLLLLFTVFSVAASANSCMDGKQMTENNSSALTEVNILESVPMGTRAVLCCPPVLLAKVMLMTWKITLRGQSLCTRAHKKETNKTIDTNCTDGRITWASRPDLSPDLQINEVAVTHDGIYICETATFNGNFYNVYQLQVLVPPEANIFFSENKTLVVCETAAGKPAAQISWTPEGHCVTKDEENSDGTVMVRSTCSYSDSNVSTVTCLVSHLTGNRSLSQGLPSDTSKSNELYIKYIIPPISIILIIVGSVWLLKIRAFRKCKLKKSAATSVIEEDEMQPYACYTEKNNPLYEATSKV</sequence>
<dbReference type="InterPro" id="IPR040012">
    <property type="entry name" value="CD200R"/>
</dbReference>
<dbReference type="GO" id="GO:0150077">
    <property type="term" value="P:regulation of neuroinflammatory response"/>
    <property type="evidence" value="ECO:0007669"/>
    <property type="project" value="InterPro"/>
</dbReference>
<keyword evidence="6 10" id="KW-0472">Membrane</keyword>
<dbReference type="InterPro" id="IPR007110">
    <property type="entry name" value="Ig-like_dom"/>
</dbReference>
<keyword evidence="8 14" id="KW-0675">Receptor</keyword>
<name>A0AAX6QXT1_HETGA</name>
<dbReference type="InterPro" id="IPR013162">
    <property type="entry name" value="CD80_C2-set"/>
</dbReference>
<keyword evidence="3 10" id="KW-0812">Transmembrane</keyword>
<dbReference type="FunFam" id="2.60.40.10:FF:000584">
    <property type="entry name" value="Cell surface glycoprotein CD200 receptor 1"/>
    <property type="match status" value="1"/>
</dbReference>
<evidence type="ECO:0000256" key="9">
    <source>
        <dbReference type="ARBA" id="ARBA00023180"/>
    </source>
</evidence>
<keyword evidence="7" id="KW-1015">Disulfide bond</keyword>
<dbReference type="PROSITE" id="PS50835">
    <property type="entry name" value="IG_LIKE"/>
    <property type="match status" value="1"/>
</dbReference>
<dbReference type="RefSeq" id="XP_012929029.1">
    <property type="nucleotide sequence ID" value="XM_013073575.2"/>
</dbReference>
<comment type="similarity">
    <text evidence="2">Belongs to the CD200R family.</text>
</comment>
<evidence type="ECO:0000259" key="12">
    <source>
        <dbReference type="PROSITE" id="PS50835"/>
    </source>
</evidence>
<keyword evidence="13" id="KW-1185">Reference proteome</keyword>
<protein>
    <submittedName>
        <fullName evidence="14">Cell surface glycoprotein CD200 receptor 1 isoform X1</fullName>
    </submittedName>
</protein>
<dbReference type="Pfam" id="PF07686">
    <property type="entry name" value="V-set"/>
    <property type="match status" value="1"/>
</dbReference>
<keyword evidence="5 10" id="KW-1133">Transmembrane helix</keyword>
<dbReference type="InterPro" id="IPR013783">
    <property type="entry name" value="Ig-like_fold"/>
</dbReference>
<dbReference type="GO" id="GO:0009897">
    <property type="term" value="C:external side of plasma membrane"/>
    <property type="evidence" value="ECO:0007669"/>
    <property type="project" value="TreeGrafter"/>
</dbReference>
<dbReference type="Gene3D" id="2.60.40.10">
    <property type="entry name" value="Immunoglobulins"/>
    <property type="match status" value="2"/>
</dbReference>
<organism evidence="13 14">
    <name type="scientific">Heterocephalus glaber</name>
    <name type="common">Naked mole rat</name>
    <dbReference type="NCBI Taxonomy" id="10181"/>
    <lineage>
        <taxon>Eukaryota</taxon>
        <taxon>Metazoa</taxon>
        <taxon>Chordata</taxon>
        <taxon>Craniata</taxon>
        <taxon>Vertebrata</taxon>
        <taxon>Euteleostomi</taxon>
        <taxon>Mammalia</taxon>
        <taxon>Eutheria</taxon>
        <taxon>Euarchontoglires</taxon>
        <taxon>Glires</taxon>
        <taxon>Rodentia</taxon>
        <taxon>Hystricomorpha</taxon>
        <taxon>Bathyergidae</taxon>
        <taxon>Heterocephalus</taxon>
    </lineage>
</organism>
<dbReference type="InterPro" id="IPR013106">
    <property type="entry name" value="Ig_V-set"/>
</dbReference>
<keyword evidence="4 11" id="KW-0732">Signal</keyword>
<evidence type="ECO:0000256" key="3">
    <source>
        <dbReference type="ARBA" id="ARBA00022692"/>
    </source>
</evidence>
<dbReference type="SUPFAM" id="SSF48726">
    <property type="entry name" value="Immunoglobulin"/>
    <property type="match status" value="2"/>
</dbReference>
<feature type="signal peptide" evidence="11">
    <location>
        <begin position="1"/>
        <end position="25"/>
    </location>
</feature>
<evidence type="ECO:0000313" key="14">
    <source>
        <dbReference type="RefSeq" id="XP_012929029.1"/>
    </source>
</evidence>
<dbReference type="AlphaFoldDB" id="A0AAX6QXT1"/>
<dbReference type="Proteomes" id="UP000694906">
    <property type="component" value="Unplaced"/>
</dbReference>
<reference evidence="14" key="1">
    <citation type="submission" date="2025-08" db="UniProtKB">
        <authorList>
            <consortium name="RefSeq"/>
        </authorList>
    </citation>
    <scope>IDENTIFICATION</scope>
</reference>
<evidence type="ECO:0000256" key="7">
    <source>
        <dbReference type="ARBA" id="ARBA00023157"/>
    </source>
</evidence>
<dbReference type="PANTHER" id="PTHR21462:SF2">
    <property type="entry name" value="CELL SURFACE GLYCOPROTEIN CD200 RECEPTOR 2"/>
    <property type="match status" value="1"/>
</dbReference>
<feature type="transmembrane region" description="Helical" evidence="10">
    <location>
        <begin position="243"/>
        <end position="264"/>
    </location>
</feature>
<feature type="chain" id="PRO_5044016662" evidence="11">
    <location>
        <begin position="26"/>
        <end position="308"/>
    </location>
</feature>
<feature type="domain" description="Ig-like" evidence="12">
    <location>
        <begin position="152"/>
        <end position="229"/>
    </location>
</feature>
<dbReference type="GeneID" id="101724227"/>
<evidence type="ECO:0000256" key="11">
    <source>
        <dbReference type="SAM" id="SignalP"/>
    </source>
</evidence>
<dbReference type="GO" id="GO:0038023">
    <property type="term" value="F:signaling receptor activity"/>
    <property type="evidence" value="ECO:0007669"/>
    <property type="project" value="InterPro"/>
</dbReference>
<evidence type="ECO:0000256" key="1">
    <source>
        <dbReference type="ARBA" id="ARBA00004479"/>
    </source>
</evidence>
<comment type="subcellular location">
    <subcellularLocation>
        <location evidence="1">Membrane</location>
        <topology evidence="1">Single-pass type I membrane protein</topology>
    </subcellularLocation>
</comment>
<dbReference type="InterPro" id="IPR036179">
    <property type="entry name" value="Ig-like_dom_sf"/>
</dbReference>
<dbReference type="KEGG" id="hgl:101724227"/>
<dbReference type="Pfam" id="PF08205">
    <property type="entry name" value="C2-set_2"/>
    <property type="match status" value="1"/>
</dbReference>
<evidence type="ECO:0000256" key="5">
    <source>
        <dbReference type="ARBA" id="ARBA00022989"/>
    </source>
</evidence>
<evidence type="ECO:0000256" key="10">
    <source>
        <dbReference type="SAM" id="Phobius"/>
    </source>
</evidence>
<dbReference type="PANTHER" id="PTHR21462">
    <property type="entry name" value="CELL SURFACE GLYCOPROTEIN OX2 RECEPTOR PRECURSOR"/>
    <property type="match status" value="1"/>
</dbReference>
<evidence type="ECO:0000256" key="2">
    <source>
        <dbReference type="ARBA" id="ARBA00008215"/>
    </source>
</evidence>
<proteinExistence type="inferred from homology"/>
<keyword evidence="9" id="KW-0325">Glycoprotein</keyword>